<feature type="region of interest" description="Disordered" evidence="2">
    <location>
        <begin position="315"/>
        <end position="335"/>
    </location>
</feature>
<dbReference type="EMBL" id="BSQG01000014">
    <property type="protein sequence ID" value="GLU50366.1"/>
    <property type="molecule type" value="Genomic_DNA"/>
</dbReference>
<dbReference type="Gene3D" id="6.10.250.3150">
    <property type="match status" value="1"/>
</dbReference>
<feature type="region of interest" description="Disordered" evidence="2">
    <location>
        <begin position="186"/>
        <end position="222"/>
    </location>
</feature>
<evidence type="ECO:0000256" key="2">
    <source>
        <dbReference type="SAM" id="MobiDB-lite"/>
    </source>
</evidence>
<gene>
    <name evidence="5" type="ORF">Nans01_47170</name>
</gene>
<feature type="domain" description="ARB-07466-like C-terminal" evidence="4">
    <location>
        <begin position="219"/>
        <end position="327"/>
    </location>
</feature>
<feature type="chain" id="PRO_5040901937" description="ARB-07466-like C-terminal domain-containing protein" evidence="3">
    <location>
        <begin position="37"/>
        <end position="335"/>
    </location>
</feature>
<organism evidence="5 6">
    <name type="scientific">Nocardiopsis ansamitocini</name>
    <dbReference type="NCBI Taxonomy" id="1670832"/>
    <lineage>
        <taxon>Bacteria</taxon>
        <taxon>Bacillati</taxon>
        <taxon>Actinomycetota</taxon>
        <taxon>Actinomycetes</taxon>
        <taxon>Streptosporangiales</taxon>
        <taxon>Nocardiopsidaceae</taxon>
        <taxon>Nocardiopsis</taxon>
    </lineage>
</organism>
<dbReference type="Proteomes" id="UP001165092">
    <property type="component" value="Unassembled WGS sequence"/>
</dbReference>
<evidence type="ECO:0000256" key="3">
    <source>
        <dbReference type="SAM" id="SignalP"/>
    </source>
</evidence>
<accession>A0A9W6PB02</accession>
<comment type="caution">
    <text evidence="5">The sequence shown here is derived from an EMBL/GenBank/DDBJ whole genome shotgun (WGS) entry which is preliminary data.</text>
</comment>
<dbReference type="Pfam" id="PF26571">
    <property type="entry name" value="VldE"/>
    <property type="match status" value="1"/>
</dbReference>
<protein>
    <recommendedName>
        <fullName evidence="4">ARB-07466-like C-terminal domain-containing protein</fullName>
    </recommendedName>
</protein>
<dbReference type="AlphaFoldDB" id="A0A9W6PB02"/>
<reference evidence="5" key="1">
    <citation type="submission" date="2023-02" db="EMBL/GenBank/DDBJ databases">
        <title>Nocardiopsis ansamitocini NBRC 112285.</title>
        <authorList>
            <person name="Ichikawa N."/>
            <person name="Sato H."/>
            <person name="Tonouchi N."/>
        </authorList>
    </citation>
    <scope>NUCLEOTIDE SEQUENCE</scope>
    <source>
        <strain evidence="5">NBRC 112285</strain>
    </source>
</reference>
<keyword evidence="3" id="KW-0732">Signal</keyword>
<proteinExistence type="predicted"/>
<dbReference type="InterPro" id="IPR058593">
    <property type="entry name" value="ARB_07466-like_C"/>
</dbReference>
<feature type="compositionally biased region" description="Gly residues" evidence="2">
    <location>
        <begin position="195"/>
        <end position="206"/>
    </location>
</feature>
<feature type="compositionally biased region" description="Basic and acidic residues" evidence="2">
    <location>
        <begin position="326"/>
        <end position="335"/>
    </location>
</feature>
<keyword evidence="1" id="KW-0175">Coiled coil</keyword>
<name>A0A9W6PB02_9ACTN</name>
<feature type="coiled-coil region" evidence="1">
    <location>
        <begin position="38"/>
        <end position="93"/>
    </location>
</feature>
<evidence type="ECO:0000256" key="1">
    <source>
        <dbReference type="SAM" id="Coils"/>
    </source>
</evidence>
<feature type="signal peptide" evidence="3">
    <location>
        <begin position="1"/>
        <end position="36"/>
    </location>
</feature>
<dbReference type="RefSeq" id="WP_432707527.1">
    <property type="nucleotide sequence ID" value="NZ_BSQG01000014.1"/>
</dbReference>
<keyword evidence="6" id="KW-1185">Reference proteome</keyword>
<evidence type="ECO:0000313" key="6">
    <source>
        <dbReference type="Proteomes" id="UP001165092"/>
    </source>
</evidence>
<evidence type="ECO:0000313" key="5">
    <source>
        <dbReference type="EMBL" id="GLU50366.1"/>
    </source>
</evidence>
<sequence>MIRNHEPVFTRARRRGAVVTALLTAALVALPATAHADPEDEEITLEELNEQAETLEEEYDGELRQYTSAKQEAEKAEAKLEKIERRLKSSRGSVASLAAAQYKSSGLDPSIEIALSSSPDDMLGDAALLGQISHSNGSRVSNLQEVQVEAEEADKEAKSKLKEAKELVDELKGQRDEVKEKIAKYEAEQVPEPAAGGGGSGGGSGNGSVPDSARGPGFDGVTPRMAAIRDEIIGEFGAPYPVGCLRPGDSGEHGSGRACDFMMSAGGAAPSAANQQLGTQIAEYAKNNADRLGVMYVIWEQKIWDSRNPGAGWKPMSDRGSITQNHYDHPHVSSY</sequence>
<evidence type="ECO:0000259" key="4">
    <source>
        <dbReference type="Pfam" id="PF26571"/>
    </source>
</evidence>